<dbReference type="Gene3D" id="3.40.190.10">
    <property type="entry name" value="Periplasmic binding protein-like II"/>
    <property type="match status" value="1"/>
</dbReference>
<comment type="caution">
    <text evidence="1">The sequence shown here is derived from an EMBL/GenBank/DDBJ whole genome shotgun (WGS) entry which is preliminary data.</text>
</comment>
<reference evidence="1 2" key="1">
    <citation type="submission" date="2016-07" db="EMBL/GenBank/DDBJ databases">
        <title>Draft genome sequence of Prauserella muralis DSM 45305, isolated from a mould-covered wall in an indoor environment.</title>
        <authorList>
            <person name="Ruckert C."/>
            <person name="Albersmeier A."/>
            <person name="Jiang C.-L."/>
            <person name="Jiang Y."/>
            <person name="Kalinowski J."/>
            <person name="Schneider O."/>
            <person name="Winkler A."/>
            <person name="Zotchev S.B."/>
        </authorList>
    </citation>
    <scope>NUCLEOTIDE SEQUENCE [LARGE SCALE GENOMIC DNA]</scope>
    <source>
        <strain evidence="1 2">DSM 45305</strain>
    </source>
</reference>
<dbReference type="Gene3D" id="3.40.190.120">
    <property type="entry name" value="Osmoprotection protein (prox), domain 2"/>
    <property type="match status" value="1"/>
</dbReference>
<dbReference type="PROSITE" id="PS51257">
    <property type="entry name" value="PROKAR_LIPOPROTEIN"/>
    <property type="match status" value="1"/>
</dbReference>
<evidence type="ECO:0000313" key="2">
    <source>
        <dbReference type="Proteomes" id="UP000249915"/>
    </source>
</evidence>
<dbReference type="RefSeq" id="WP_112282642.1">
    <property type="nucleotide sequence ID" value="NZ_MASW01000004.1"/>
</dbReference>
<dbReference type="Proteomes" id="UP000249915">
    <property type="component" value="Unassembled WGS sequence"/>
</dbReference>
<evidence type="ECO:0000313" key="1">
    <source>
        <dbReference type="EMBL" id="PXY24662.1"/>
    </source>
</evidence>
<dbReference type="CDD" id="cd13611">
    <property type="entry name" value="PBP2_YehZ"/>
    <property type="match status" value="1"/>
</dbReference>
<gene>
    <name evidence="1" type="ORF">BAY60_19315</name>
</gene>
<dbReference type="EMBL" id="MASW01000004">
    <property type="protein sequence ID" value="PXY24662.1"/>
    <property type="molecule type" value="Genomic_DNA"/>
</dbReference>
<name>A0A2V4ATT8_9PSEU</name>
<dbReference type="Pfam" id="PF04069">
    <property type="entry name" value="OpuAC"/>
    <property type="match status" value="1"/>
</dbReference>
<keyword evidence="2" id="KW-1185">Reference proteome</keyword>
<dbReference type="SUPFAM" id="SSF53850">
    <property type="entry name" value="Periplasmic binding protein-like II"/>
    <property type="match status" value="1"/>
</dbReference>
<dbReference type="GO" id="GO:0022857">
    <property type="term" value="F:transmembrane transporter activity"/>
    <property type="evidence" value="ECO:0007669"/>
    <property type="project" value="InterPro"/>
</dbReference>
<proteinExistence type="predicted"/>
<sequence length="310" mass="33033">MSMRTVLTLAVAGAAAIGLAGCGGDASGGEGPLAGTSFVVGAKDFSEQDILAAMTAQLLEARGADAEPKRITGSVNTRKALESGEVDLYWEYTGTGWITYLGNTTPISDPAEQYEAVKRNDAAENGIAWLEPAGFNNTYALAVRTGFAEQHGLKTLSDVAELARSQPQAVTICVESEFAARDDGLSGLLRTYGIDVPRQQIKTLDTGVIYAETGKGDACNFGEVFATDGRIANLGLTVLDDDKRFFPVYQGAPTLKQQTLQQHPEIADILGPLAERLDTTTMQQLNAQVDVEGLDAEDVAQRWLQEEGLL</sequence>
<dbReference type="AlphaFoldDB" id="A0A2V4ATT8"/>
<accession>A0A2V4ATT8</accession>
<organism evidence="1 2">
    <name type="scientific">Prauserella muralis</name>
    <dbReference type="NCBI Taxonomy" id="588067"/>
    <lineage>
        <taxon>Bacteria</taxon>
        <taxon>Bacillati</taxon>
        <taxon>Actinomycetota</taxon>
        <taxon>Actinomycetes</taxon>
        <taxon>Pseudonocardiales</taxon>
        <taxon>Pseudonocardiaceae</taxon>
        <taxon>Prauserella</taxon>
    </lineage>
</organism>
<dbReference type="InterPro" id="IPR007210">
    <property type="entry name" value="ABC_Gly_betaine_transp_sub-bd"/>
</dbReference>
<dbReference type="OrthoDB" id="9781705at2"/>
<dbReference type="GO" id="GO:0043190">
    <property type="term" value="C:ATP-binding cassette (ABC) transporter complex"/>
    <property type="evidence" value="ECO:0007669"/>
    <property type="project" value="InterPro"/>
</dbReference>
<protein>
    <submittedName>
        <fullName evidence="1">Glycine/betaine ABC transporter substrate-binding protein</fullName>
    </submittedName>
</protein>